<evidence type="ECO:0000313" key="4">
    <source>
        <dbReference type="Proteomes" id="UP000558113"/>
    </source>
</evidence>
<evidence type="ECO:0000313" key="3">
    <source>
        <dbReference type="EMBL" id="NBC68413.1"/>
    </source>
</evidence>
<dbReference type="GO" id="GO:0043565">
    <property type="term" value="F:sequence-specific DNA binding"/>
    <property type="evidence" value="ECO:0007669"/>
    <property type="project" value="InterPro"/>
</dbReference>
<sequence length="123" mass="13908">MSSKGGWEEDAGETVRGGDLSCSTVHSGALGRRFVVDFADKMYFNPKYFSRLFHQVTGSYLSDYIHERRLSRAKEMLGYPQYKVHEVAAAIGCHSASIRRKTFGGRLSVKSRERCRATRTLSH</sequence>
<gene>
    <name evidence="3" type="ORF">GT003_05330</name>
</gene>
<dbReference type="OrthoDB" id="9813413at2"/>
<accession>A0A7X4YL91</accession>
<comment type="caution">
    <text evidence="3">The sequence shown here is derived from an EMBL/GenBank/DDBJ whole genome shotgun (WGS) entry which is preliminary data.</text>
</comment>
<dbReference type="Proteomes" id="UP000558113">
    <property type="component" value="Unassembled WGS sequence"/>
</dbReference>
<dbReference type="GO" id="GO:0003700">
    <property type="term" value="F:DNA-binding transcription factor activity"/>
    <property type="evidence" value="ECO:0007669"/>
    <property type="project" value="InterPro"/>
</dbReference>
<keyword evidence="4" id="KW-1185">Reference proteome</keyword>
<dbReference type="PANTHER" id="PTHR43280">
    <property type="entry name" value="ARAC-FAMILY TRANSCRIPTIONAL REGULATOR"/>
    <property type="match status" value="1"/>
</dbReference>
<dbReference type="SMART" id="SM00342">
    <property type="entry name" value="HTH_ARAC"/>
    <property type="match status" value="1"/>
</dbReference>
<dbReference type="InterPro" id="IPR018060">
    <property type="entry name" value="HTH_AraC"/>
</dbReference>
<dbReference type="AlphaFoldDB" id="A0A7X4YL91"/>
<dbReference type="EMBL" id="JAAAMU010000002">
    <property type="protein sequence ID" value="NBC68413.1"/>
    <property type="molecule type" value="Genomic_DNA"/>
</dbReference>
<protein>
    <submittedName>
        <fullName evidence="3">Helix-turn-helix domain-containing protein</fullName>
    </submittedName>
</protein>
<dbReference type="Gene3D" id="1.10.10.60">
    <property type="entry name" value="Homeodomain-like"/>
    <property type="match status" value="2"/>
</dbReference>
<reference evidence="3 4" key="1">
    <citation type="submission" date="2020-01" db="EMBL/GenBank/DDBJ databases">
        <title>Paenibacillus soybeanensis sp. nov. isolated from the nodules of soybean (Glycine max(L.) Merr).</title>
        <authorList>
            <person name="Wang H."/>
        </authorList>
    </citation>
    <scope>NUCLEOTIDE SEQUENCE [LARGE SCALE GENOMIC DNA]</scope>
    <source>
        <strain evidence="3 4">DSM 23054</strain>
    </source>
</reference>
<dbReference type="PROSITE" id="PS01124">
    <property type="entry name" value="HTH_ARAC_FAMILY_2"/>
    <property type="match status" value="1"/>
</dbReference>
<evidence type="ECO:0000259" key="2">
    <source>
        <dbReference type="PROSITE" id="PS01124"/>
    </source>
</evidence>
<name>A0A7X4YL91_9BACL</name>
<proteinExistence type="predicted"/>
<dbReference type="PANTHER" id="PTHR43280:SF10">
    <property type="entry name" value="REGULATORY PROTEIN POCR"/>
    <property type="match status" value="1"/>
</dbReference>
<organism evidence="3 4">
    <name type="scientific">Paenibacillus sacheonensis</name>
    <dbReference type="NCBI Taxonomy" id="742054"/>
    <lineage>
        <taxon>Bacteria</taxon>
        <taxon>Bacillati</taxon>
        <taxon>Bacillota</taxon>
        <taxon>Bacilli</taxon>
        <taxon>Bacillales</taxon>
        <taxon>Paenibacillaceae</taxon>
        <taxon>Paenibacillus</taxon>
    </lineage>
</organism>
<feature type="domain" description="HTH araC/xylS-type" evidence="2">
    <location>
        <begin position="37"/>
        <end position="117"/>
    </location>
</feature>
<evidence type="ECO:0000256" key="1">
    <source>
        <dbReference type="ARBA" id="ARBA00023125"/>
    </source>
</evidence>
<keyword evidence="1" id="KW-0238">DNA-binding</keyword>
<dbReference type="Pfam" id="PF12833">
    <property type="entry name" value="HTH_18"/>
    <property type="match status" value="1"/>
</dbReference>